<dbReference type="STRING" id="1001240.GY21_07900"/>
<keyword evidence="7" id="KW-1185">Reference proteome</keyword>
<gene>
    <name evidence="6" type="ORF">BJ997_003873</name>
    <name evidence="5" type="ORF">GY21_07900</name>
</gene>
<dbReference type="EC" id="3.5.1.87" evidence="6"/>
<dbReference type="GO" id="GO:0016813">
    <property type="term" value="F:hydrolase activity, acting on carbon-nitrogen (but not peptide) bonds, in linear amidines"/>
    <property type="evidence" value="ECO:0007669"/>
    <property type="project" value="InterPro"/>
</dbReference>
<sequence>MSARPGRLAVNGPRLIADLQALGRIGRGPGGGIDRTSFSAADGEARAWLLARCAEAGLTVTADGIGNLIVSPVFAENIEALPAVWSGSHIDTVPNGGAFDGTLGVLAALECVRRIQEENLELARPVRLVVYTDEEGNYAHLFGSSALARGFSRAELEALTGRDGDRFAETFAAAGGDLDAAAATRLDPSTLHSTVELHIEQGPLLEEREHQIGVVTGIVALGGGVVSFVGRADHAGTTPMTRRQNALTGAGALLVALPELAAAVSDQAVITSGIVAVEPGSANVVPAVARVTVDFREARADRVAALEAAIVLESRAIAARYDLEVVMDFEITIPPTGLDTDIQSIIAEAAAARGLTFSSLPSGAGHDSQNMARLAPTGMIFVPSIGGRSHCPEENTAWPDVENGANVLLDTLLRLGRAV</sequence>
<dbReference type="Gene3D" id="3.40.630.10">
    <property type="entry name" value="Zn peptidases"/>
    <property type="match status" value="1"/>
</dbReference>
<comment type="caution">
    <text evidence="5">The sequence shown here is derived from an EMBL/GenBank/DDBJ whole genome shotgun (WGS) entry which is preliminary data.</text>
</comment>
<feature type="binding site" evidence="3">
    <location>
        <position position="100"/>
    </location>
    <ligand>
        <name>Zn(2+)</name>
        <dbReference type="ChEBI" id="CHEBI:29105"/>
        <label>1</label>
    </ligand>
</feature>
<keyword evidence="3" id="KW-0862">Zinc</keyword>
<feature type="binding site" evidence="3">
    <location>
        <position position="135"/>
    </location>
    <ligand>
        <name>Zn(2+)</name>
        <dbReference type="ChEBI" id="CHEBI:29105"/>
        <label>2</label>
    </ligand>
</feature>
<dbReference type="Proteomes" id="UP000561726">
    <property type="component" value="Unassembled WGS sequence"/>
</dbReference>
<dbReference type="Gene3D" id="3.30.70.360">
    <property type="match status" value="1"/>
</dbReference>
<proteinExistence type="inferred from homology"/>
<evidence type="ECO:0000313" key="6">
    <source>
        <dbReference type="EMBL" id="MBB5643325.1"/>
    </source>
</evidence>
<reference evidence="6 8" key="2">
    <citation type="submission" date="2020-08" db="EMBL/GenBank/DDBJ databases">
        <title>Sequencing the genomes of 1000 actinobacteria strains.</title>
        <authorList>
            <person name="Klenk H.-P."/>
        </authorList>
    </citation>
    <scope>NUCLEOTIDE SEQUENCE [LARGE SCALE GENOMIC DNA]</scope>
    <source>
        <strain evidence="6 8">DSM 21065</strain>
    </source>
</reference>
<reference evidence="5 7" key="1">
    <citation type="submission" date="2014-08" db="EMBL/GenBank/DDBJ databases">
        <authorList>
            <person name="Sisinthy S."/>
        </authorList>
    </citation>
    <scope>NUCLEOTIDE SEQUENCE [LARGE SCALE GENOMIC DNA]</scope>
    <source>
        <strain evidence="5 7">RuG17</strain>
    </source>
</reference>
<dbReference type="EMBL" id="JACHBQ010000001">
    <property type="protein sequence ID" value="MBB5643325.1"/>
    <property type="molecule type" value="Genomic_DNA"/>
</dbReference>
<evidence type="ECO:0000313" key="8">
    <source>
        <dbReference type="Proteomes" id="UP000561726"/>
    </source>
</evidence>
<evidence type="ECO:0000259" key="4">
    <source>
        <dbReference type="Pfam" id="PF07687"/>
    </source>
</evidence>
<comment type="similarity">
    <text evidence="1">Belongs to the peptidase M20 family.</text>
</comment>
<protein>
    <submittedName>
        <fullName evidence="6">N-carbamoyl-L-amino-acid hydrolase</fullName>
        <ecNumber evidence="6">3.5.1.87</ecNumber>
    </submittedName>
</protein>
<dbReference type="PANTHER" id="PTHR32494:SF5">
    <property type="entry name" value="ALLANTOATE AMIDOHYDROLASE"/>
    <property type="match status" value="1"/>
</dbReference>
<dbReference type="eggNOG" id="COG0624">
    <property type="taxonomic scope" value="Bacteria"/>
</dbReference>
<dbReference type="PANTHER" id="PTHR32494">
    <property type="entry name" value="ALLANTOATE DEIMINASE-RELATED"/>
    <property type="match status" value="1"/>
</dbReference>
<organism evidence="5 7">
    <name type="scientific">Cryobacterium roopkundense</name>
    <dbReference type="NCBI Taxonomy" id="1001240"/>
    <lineage>
        <taxon>Bacteria</taxon>
        <taxon>Bacillati</taxon>
        <taxon>Actinomycetota</taxon>
        <taxon>Actinomycetes</taxon>
        <taxon>Micrococcales</taxon>
        <taxon>Microbacteriaceae</taxon>
        <taxon>Cryobacterium</taxon>
    </lineage>
</organism>
<dbReference type="Proteomes" id="UP000029864">
    <property type="component" value="Unassembled WGS sequence"/>
</dbReference>
<feature type="binding site" evidence="3">
    <location>
        <position position="390"/>
    </location>
    <ligand>
        <name>Zn(2+)</name>
        <dbReference type="ChEBI" id="CHEBI:29105"/>
        <label>2</label>
    </ligand>
</feature>
<dbReference type="AlphaFoldDB" id="A0A099JHB5"/>
<dbReference type="SUPFAM" id="SSF53187">
    <property type="entry name" value="Zn-dependent exopeptidases"/>
    <property type="match status" value="1"/>
</dbReference>
<dbReference type="SUPFAM" id="SSF55031">
    <property type="entry name" value="Bacterial exopeptidase dimerisation domain"/>
    <property type="match status" value="1"/>
</dbReference>
<dbReference type="Pfam" id="PF07687">
    <property type="entry name" value="M20_dimer"/>
    <property type="match status" value="1"/>
</dbReference>
<dbReference type="InterPro" id="IPR002933">
    <property type="entry name" value="Peptidase_M20"/>
</dbReference>
<dbReference type="EMBL" id="JPXF01000026">
    <property type="protein sequence ID" value="KGJ77460.1"/>
    <property type="molecule type" value="Genomic_DNA"/>
</dbReference>
<dbReference type="InterPro" id="IPR011650">
    <property type="entry name" value="Peptidase_M20_dimer"/>
</dbReference>
<evidence type="ECO:0000313" key="5">
    <source>
        <dbReference type="EMBL" id="KGJ77460.1"/>
    </source>
</evidence>
<dbReference type="OrthoDB" id="9808195at2"/>
<feature type="binding site" evidence="3">
    <location>
        <position position="89"/>
    </location>
    <ligand>
        <name>Zn(2+)</name>
        <dbReference type="ChEBI" id="CHEBI:29105"/>
        <label>1</label>
    </ligand>
</feature>
<evidence type="ECO:0000256" key="2">
    <source>
        <dbReference type="ARBA" id="ARBA00022801"/>
    </source>
</evidence>
<dbReference type="NCBIfam" id="TIGR01879">
    <property type="entry name" value="hydantase"/>
    <property type="match status" value="1"/>
</dbReference>
<dbReference type="InterPro" id="IPR036264">
    <property type="entry name" value="Bact_exopeptidase_dim_dom"/>
</dbReference>
<dbReference type="RefSeq" id="WP_035836182.1">
    <property type="nucleotide sequence ID" value="NZ_JACHBQ010000001.1"/>
</dbReference>
<feature type="domain" description="Peptidase M20 dimerisation" evidence="4">
    <location>
        <begin position="221"/>
        <end position="319"/>
    </location>
</feature>
<evidence type="ECO:0000313" key="7">
    <source>
        <dbReference type="Proteomes" id="UP000029864"/>
    </source>
</evidence>
<dbReference type="GO" id="GO:0050538">
    <property type="term" value="F:N-carbamoyl-L-amino-acid hydrolase activity"/>
    <property type="evidence" value="ECO:0007669"/>
    <property type="project" value="UniProtKB-EC"/>
</dbReference>
<name>A0A099JHB5_9MICO</name>
<feature type="binding site" evidence="3">
    <location>
        <position position="198"/>
    </location>
    <ligand>
        <name>Zn(2+)</name>
        <dbReference type="ChEBI" id="CHEBI:29105"/>
        <label>1</label>
    </ligand>
</feature>
<evidence type="ECO:0000256" key="1">
    <source>
        <dbReference type="ARBA" id="ARBA00006153"/>
    </source>
</evidence>
<feature type="binding site" evidence="3">
    <location>
        <position position="100"/>
    </location>
    <ligand>
        <name>Zn(2+)</name>
        <dbReference type="ChEBI" id="CHEBI:29105"/>
        <label>2</label>
    </ligand>
</feature>
<comment type="cofactor">
    <cofactor evidence="3">
        <name>Zn(2+)</name>
        <dbReference type="ChEBI" id="CHEBI:29105"/>
    </cofactor>
    <text evidence="3">Binds 2 Zn(2+) ions per subunit.</text>
</comment>
<dbReference type="Pfam" id="PF01546">
    <property type="entry name" value="Peptidase_M20"/>
    <property type="match status" value="1"/>
</dbReference>
<keyword evidence="2 6" id="KW-0378">Hydrolase</keyword>
<accession>A0A099JHB5</accession>
<dbReference type="PIRSF" id="PIRSF001235">
    <property type="entry name" value="Amidase_carbamoylase"/>
    <property type="match status" value="1"/>
</dbReference>
<dbReference type="InterPro" id="IPR010158">
    <property type="entry name" value="Amidase_Cbmase"/>
</dbReference>
<keyword evidence="3" id="KW-0479">Metal-binding</keyword>
<dbReference type="GO" id="GO:0046872">
    <property type="term" value="F:metal ion binding"/>
    <property type="evidence" value="ECO:0007669"/>
    <property type="project" value="UniProtKB-KW"/>
</dbReference>
<dbReference type="NCBIfam" id="NF006771">
    <property type="entry name" value="PRK09290.1-5"/>
    <property type="match status" value="1"/>
</dbReference>
<evidence type="ECO:0000256" key="3">
    <source>
        <dbReference type="PIRSR" id="PIRSR001235-1"/>
    </source>
</evidence>